<keyword evidence="3" id="KW-0805">Transcription regulation</keyword>
<dbReference type="InterPro" id="IPR036388">
    <property type="entry name" value="WH-like_DNA-bd_sf"/>
</dbReference>
<dbReference type="SUPFAM" id="SSF53383">
    <property type="entry name" value="PLP-dependent transferases"/>
    <property type="match status" value="1"/>
</dbReference>
<dbReference type="PANTHER" id="PTHR46577:SF1">
    <property type="entry name" value="HTH-TYPE TRANSCRIPTIONAL REGULATORY PROTEIN GABR"/>
    <property type="match status" value="1"/>
</dbReference>
<dbReference type="GO" id="GO:0003677">
    <property type="term" value="F:DNA binding"/>
    <property type="evidence" value="ECO:0007669"/>
    <property type="project" value="UniProtKB-KW"/>
</dbReference>
<evidence type="ECO:0000313" key="7">
    <source>
        <dbReference type="EMBL" id="SDD10013.1"/>
    </source>
</evidence>
<evidence type="ECO:0000313" key="8">
    <source>
        <dbReference type="Proteomes" id="UP000198546"/>
    </source>
</evidence>
<dbReference type="CDD" id="cd07377">
    <property type="entry name" value="WHTH_GntR"/>
    <property type="match status" value="1"/>
</dbReference>
<sequence>MWHPGDLDPADGTRTEQVAALISRRIERGDLAIGSRLPGERALAERLGVSRVTVVRALDLLRGEGALSTRHGAGSQVLPLDRWADPVAPLSTVQRSADAATGGDGWPLIDLRHATTAAPHEVAAAVARLQQGALAEAMTGDGPPRGGSLVLRERLADRLTADGTATDPAQLTLTTGAASALEALVAGVDHASGTVLTETPTYPAALDIFRRHGLEVVGWPAGAHGWDVDQLAHLCRRHRPGLVYLQADNHNPTGLSLPTDRRAPVVAEVLRAGALLVSDETLRPLWLQDTPQAAPLSAHPKVVGIGSLSKTVWGGLRVGWIRSSRLQRRRVLESAPPGLLSPGAVDELLAGELMGLAGQVTERRRGLLRANLAGLEEALATLPDVAWTTPTGGMTLWLELLADRPRQLVARARRAGLLLSHAELFTPDQASRQHLRIPFTAQRDTLAGAVARLAELMGGPGR</sequence>
<organism evidence="7 8">
    <name type="scientific">Auraticoccus monumenti</name>
    <dbReference type="NCBI Taxonomy" id="675864"/>
    <lineage>
        <taxon>Bacteria</taxon>
        <taxon>Bacillati</taxon>
        <taxon>Actinomycetota</taxon>
        <taxon>Actinomycetes</taxon>
        <taxon>Propionibacteriales</taxon>
        <taxon>Propionibacteriaceae</taxon>
        <taxon>Auraticoccus</taxon>
    </lineage>
</organism>
<dbReference type="SMART" id="SM00345">
    <property type="entry name" value="HTH_GNTR"/>
    <property type="match status" value="1"/>
</dbReference>
<dbReference type="PRINTS" id="PR00035">
    <property type="entry name" value="HTHGNTR"/>
</dbReference>
<evidence type="ECO:0000256" key="2">
    <source>
        <dbReference type="ARBA" id="ARBA00022898"/>
    </source>
</evidence>
<keyword evidence="7" id="KW-0032">Aminotransferase</keyword>
<keyword evidence="7" id="KW-0808">Transferase</keyword>
<evidence type="ECO:0000259" key="6">
    <source>
        <dbReference type="PROSITE" id="PS50949"/>
    </source>
</evidence>
<keyword evidence="5" id="KW-0804">Transcription</keyword>
<dbReference type="GO" id="GO:0003700">
    <property type="term" value="F:DNA-binding transcription factor activity"/>
    <property type="evidence" value="ECO:0007669"/>
    <property type="project" value="InterPro"/>
</dbReference>
<dbReference type="InterPro" id="IPR004839">
    <property type="entry name" value="Aminotransferase_I/II_large"/>
</dbReference>
<dbReference type="GO" id="GO:0030170">
    <property type="term" value="F:pyridoxal phosphate binding"/>
    <property type="evidence" value="ECO:0007669"/>
    <property type="project" value="InterPro"/>
</dbReference>
<accession>A0A1G6S009</accession>
<dbReference type="AlphaFoldDB" id="A0A1G6S009"/>
<dbReference type="PROSITE" id="PS50949">
    <property type="entry name" value="HTH_GNTR"/>
    <property type="match status" value="1"/>
</dbReference>
<keyword evidence="8" id="KW-1185">Reference proteome</keyword>
<protein>
    <submittedName>
        <fullName evidence="7">DNA-binding transcriptional regulator, MocR family, contains an aminotransferase domain</fullName>
    </submittedName>
</protein>
<dbReference type="Pfam" id="PF00155">
    <property type="entry name" value="Aminotran_1_2"/>
    <property type="match status" value="1"/>
</dbReference>
<dbReference type="InterPro" id="IPR015422">
    <property type="entry name" value="PyrdxlP-dep_Trfase_small"/>
</dbReference>
<dbReference type="STRING" id="675864.SAMN04489747_0170"/>
<dbReference type="InterPro" id="IPR015424">
    <property type="entry name" value="PyrdxlP-dep_Trfase"/>
</dbReference>
<dbReference type="InterPro" id="IPR036390">
    <property type="entry name" value="WH_DNA-bd_sf"/>
</dbReference>
<dbReference type="Proteomes" id="UP000198546">
    <property type="component" value="Chromosome i"/>
</dbReference>
<reference evidence="7 8" key="1">
    <citation type="submission" date="2016-10" db="EMBL/GenBank/DDBJ databases">
        <authorList>
            <person name="de Groot N.N."/>
        </authorList>
    </citation>
    <scope>NUCLEOTIDE SEQUENCE [LARGE SCALE GENOMIC DNA]</scope>
    <source>
        <strain evidence="7 8">MON 2.2</strain>
    </source>
</reference>
<proteinExistence type="inferred from homology"/>
<dbReference type="GO" id="GO:0008483">
    <property type="term" value="F:transaminase activity"/>
    <property type="evidence" value="ECO:0007669"/>
    <property type="project" value="UniProtKB-KW"/>
</dbReference>
<dbReference type="EMBL" id="LT629688">
    <property type="protein sequence ID" value="SDD10013.1"/>
    <property type="molecule type" value="Genomic_DNA"/>
</dbReference>
<keyword evidence="4 7" id="KW-0238">DNA-binding</keyword>
<dbReference type="OrthoDB" id="199743at2"/>
<keyword evidence="2" id="KW-0663">Pyridoxal phosphate</keyword>
<comment type="similarity">
    <text evidence="1">In the C-terminal section; belongs to the class-I pyridoxal-phosphate-dependent aminotransferase family.</text>
</comment>
<dbReference type="Gene3D" id="1.10.10.10">
    <property type="entry name" value="Winged helix-like DNA-binding domain superfamily/Winged helix DNA-binding domain"/>
    <property type="match status" value="1"/>
</dbReference>
<dbReference type="Gene3D" id="3.90.1150.10">
    <property type="entry name" value="Aspartate Aminotransferase, domain 1"/>
    <property type="match status" value="1"/>
</dbReference>
<feature type="domain" description="HTH gntR-type" evidence="6">
    <location>
        <begin position="12"/>
        <end position="80"/>
    </location>
</feature>
<dbReference type="Gene3D" id="3.40.640.10">
    <property type="entry name" value="Type I PLP-dependent aspartate aminotransferase-like (Major domain)"/>
    <property type="match status" value="1"/>
</dbReference>
<name>A0A1G6S009_9ACTN</name>
<dbReference type="Pfam" id="PF00392">
    <property type="entry name" value="GntR"/>
    <property type="match status" value="1"/>
</dbReference>
<gene>
    <name evidence="7" type="ORF">SAMN04489747_0170</name>
</gene>
<evidence type="ECO:0000256" key="5">
    <source>
        <dbReference type="ARBA" id="ARBA00023163"/>
    </source>
</evidence>
<dbReference type="InterPro" id="IPR000524">
    <property type="entry name" value="Tscrpt_reg_HTH_GntR"/>
</dbReference>
<evidence type="ECO:0000256" key="3">
    <source>
        <dbReference type="ARBA" id="ARBA00023015"/>
    </source>
</evidence>
<dbReference type="SUPFAM" id="SSF46785">
    <property type="entry name" value="Winged helix' DNA-binding domain"/>
    <property type="match status" value="1"/>
</dbReference>
<dbReference type="InterPro" id="IPR051446">
    <property type="entry name" value="HTH_trans_reg/aminotransferase"/>
</dbReference>
<dbReference type="InterPro" id="IPR015421">
    <property type="entry name" value="PyrdxlP-dep_Trfase_major"/>
</dbReference>
<dbReference type="PANTHER" id="PTHR46577">
    <property type="entry name" value="HTH-TYPE TRANSCRIPTIONAL REGULATORY PROTEIN GABR"/>
    <property type="match status" value="1"/>
</dbReference>
<evidence type="ECO:0000256" key="4">
    <source>
        <dbReference type="ARBA" id="ARBA00023125"/>
    </source>
</evidence>
<evidence type="ECO:0000256" key="1">
    <source>
        <dbReference type="ARBA" id="ARBA00005384"/>
    </source>
</evidence>
<dbReference type="RefSeq" id="WP_090589713.1">
    <property type="nucleotide sequence ID" value="NZ_LT629688.1"/>
</dbReference>
<dbReference type="CDD" id="cd00609">
    <property type="entry name" value="AAT_like"/>
    <property type="match status" value="1"/>
</dbReference>